<keyword evidence="3" id="KW-1185">Reference proteome</keyword>
<dbReference type="PANTHER" id="PTHR47515">
    <property type="entry name" value="LOW CALCIUM RESPONSE LOCUS PROTEIN T"/>
    <property type="match status" value="1"/>
</dbReference>
<dbReference type="Pfam" id="PF13683">
    <property type="entry name" value="rve_3"/>
    <property type="match status" value="1"/>
</dbReference>
<name>A0A0C4Y9Z0_9BURK</name>
<dbReference type="SUPFAM" id="SSF53098">
    <property type="entry name" value="Ribonuclease H-like"/>
    <property type="match status" value="1"/>
</dbReference>
<dbReference type="EMBL" id="CP010537">
    <property type="protein sequence ID" value="AJG22292.1"/>
    <property type="molecule type" value="Genomic_DNA"/>
</dbReference>
<sequence length="82" mass="9551">MQPDFTRPGKPTDNGLCESFNGRFRDECLNKHEFTSLDHTKQIIEAWRRDHNHQRPHGSLGKLTPSEYAMAHKVRSSEMTEL</sequence>
<dbReference type="AlphaFoldDB" id="A0A0C4Y9Z0"/>
<evidence type="ECO:0000313" key="2">
    <source>
        <dbReference type="EMBL" id="AJG22292.1"/>
    </source>
</evidence>
<accession>A0A0C4Y9Z0</accession>
<dbReference type="PANTHER" id="PTHR47515:SF1">
    <property type="entry name" value="BLR2054 PROTEIN"/>
    <property type="match status" value="1"/>
</dbReference>
<gene>
    <name evidence="2" type="ORF">RR42_s0701</name>
</gene>
<proteinExistence type="predicted"/>
<dbReference type="STRING" id="68895.RR42_s0701"/>
<dbReference type="KEGG" id="cbw:RR42_s0701"/>
<feature type="domain" description="Integrase catalytic" evidence="1">
    <location>
        <begin position="1"/>
        <end position="73"/>
    </location>
</feature>
<evidence type="ECO:0000259" key="1">
    <source>
        <dbReference type="PROSITE" id="PS50994"/>
    </source>
</evidence>
<organism evidence="2 3">
    <name type="scientific">Cupriavidus basilensis</name>
    <dbReference type="NCBI Taxonomy" id="68895"/>
    <lineage>
        <taxon>Bacteria</taxon>
        <taxon>Pseudomonadati</taxon>
        <taxon>Pseudomonadota</taxon>
        <taxon>Betaproteobacteria</taxon>
        <taxon>Burkholderiales</taxon>
        <taxon>Burkholderiaceae</taxon>
        <taxon>Cupriavidus</taxon>
    </lineage>
</organism>
<dbReference type="InterPro" id="IPR012337">
    <property type="entry name" value="RNaseH-like_sf"/>
</dbReference>
<dbReference type="InterPro" id="IPR036397">
    <property type="entry name" value="RNaseH_sf"/>
</dbReference>
<reference evidence="2 3" key="1">
    <citation type="journal article" date="2015" name="Genome Announc.">
        <title>Complete Genome Sequence of Cupriavidus basilensis 4G11, Isolated from the Oak Ridge Field Research Center Site.</title>
        <authorList>
            <person name="Ray J."/>
            <person name="Waters R.J."/>
            <person name="Skerker J.M."/>
            <person name="Kuehl J.V."/>
            <person name="Price M.N."/>
            <person name="Huang J."/>
            <person name="Chakraborty R."/>
            <person name="Arkin A.P."/>
            <person name="Deutschbauer A."/>
        </authorList>
    </citation>
    <scope>NUCLEOTIDE SEQUENCE [LARGE SCALE GENOMIC DNA]</scope>
    <source>
        <strain evidence="2">4G11</strain>
    </source>
</reference>
<protein>
    <submittedName>
        <fullName evidence="2">Mobile element protein</fullName>
    </submittedName>
</protein>
<dbReference type="GO" id="GO:0003676">
    <property type="term" value="F:nucleic acid binding"/>
    <property type="evidence" value="ECO:0007669"/>
    <property type="project" value="InterPro"/>
</dbReference>
<evidence type="ECO:0000313" key="3">
    <source>
        <dbReference type="Proteomes" id="UP000031843"/>
    </source>
</evidence>
<dbReference type="Gene3D" id="3.30.420.10">
    <property type="entry name" value="Ribonuclease H-like superfamily/Ribonuclease H"/>
    <property type="match status" value="1"/>
</dbReference>
<dbReference type="Proteomes" id="UP000031843">
    <property type="component" value="Chromosome secondary"/>
</dbReference>
<dbReference type="PROSITE" id="PS50994">
    <property type="entry name" value="INTEGRASE"/>
    <property type="match status" value="1"/>
</dbReference>
<dbReference type="GO" id="GO:0015074">
    <property type="term" value="P:DNA integration"/>
    <property type="evidence" value="ECO:0007669"/>
    <property type="project" value="InterPro"/>
</dbReference>
<dbReference type="InterPro" id="IPR001584">
    <property type="entry name" value="Integrase_cat-core"/>
</dbReference>